<evidence type="ECO:0000313" key="3">
    <source>
        <dbReference type="Proteomes" id="UP000499080"/>
    </source>
</evidence>
<protein>
    <submittedName>
        <fullName evidence="2">Uncharacterized protein</fullName>
    </submittedName>
</protein>
<dbReference type="Proteomes" id="UP000499080">
    <property type="component" value="Unassembled WGS sequence"/>
</dbReference>
<sequence length="156" mass="17138">MRNSQEVALWCNTKVSASRPGGSQARNQIPLKTRRDNGETQKWSTAPCVPLARFVDSVARYSTERNKIKNFPVLKFAVSDAVVEKPVGTTEASVSENSKNDEKLSIEPGVSSLIPLSKRARCHDNADEIKDETENHKLAEANNGQNSAESYKCGGF</sequence>
<name>A0A4Y2J653_ARAVE</name>
<accession>A0A4Y2J653</accession>
<comment type="caution">
    <text evidence="2">The sequence shown here is derived from an EMBL/GenBank/DDBJ whole genome shotgun (WGS) entry which is preliminary data.</text>
</comment>
<feature type="region of interest" description="Disordered" evidence="1">
    <location>
        <begin position="133"/>
        <end position="156"/>
    </location>
</feature>
<evidence type="ECO:0000313" key="2">
    <source>
        <dbReference type="EMBL" id="GBM85741.1"/>
    </source>
</evidence>
<gene>
    <name evidence="2" type="ORF">AVEN_232237_1</name>
</gene>
<keyword evidence="3" id="KW-1185">Reference proteome</keyword>
<dbReference type="AlphaFoldDB" id="A0A4Y2J653"/>
<dbReference type="EMBL" id="BGPR01003259">
    <property type="protein sequence ID" value="GBM85741.1"/>
    <property type="molecule type" value="Genomic_DNA"/>
</dbReference>
<organism evidence="2 3">
    <name type="scientific">Araneus ventricosus</name>
    <name type="common">Orbweaver spider</name>
    <name type="synonym">Epeira ventricosa</name>
    <dbReference type="NCBI Taxonomy" id="182803"/>
    <lineage>
        <taxon>Eukaryota</taxon>
        <taxon>Metazoa</taxon>
        <taxon>Ecdysozoa</taxon>
        <taxon>Arthropoda</taxon>
        <taxon>Chelicerata</taxon>
        <taxon>Arachnida</taxon>
        <taxon>Araneae</taxon>
        <taxon>Araneomorphae</taxon>
        <taxon>Entelegynae</taxon>
        <taxon>Araneoidea</taxon>
        <taxon>Araneidae</taxon>
        <taxon>Araneus</taxon>
    </lineage>
</organism>
<reference evidence="2 3" key="1">
    <citation type="journal article" date="2019" name="Sci. Rep.">
        <title>Orb-weaving spider Araneus ventricosus genome elucidates the spidroin gene catalogue.</title>
        <authorList>
            <person name="Kono N."/>
            <person name="Nakamura H."/>
            <person name="Ohtoshi R."/>
            <person name="Moran D.A.P."/>
            <person name="Shinohara A."/>
            <person name="Yoshida Y."/>
            <person name="Fujiwara M."/>
            <person name="Mori M."/>
            <person name="Tomita M."/>
            <person name="Arakawa K."/>
        </authorList>
    </citation>
    <scope>NUCLEOTIDE SEQUENCE [LARGE SCALE GENOMIC DNA]</scope>
</reference>
<evidence type="ECO:0000256" key="1">
    <source>
        <dbReference type="SAM" id="MobiDB-lite"/>
    </source>
</evidence>
<proteinExistence type="predicted"/>